<evidence type="ECO:0000313" key="2">
    <source>
        <dbReference type="Proteomes" id="UP000784294"/>
    </source>
</evidence>
<gene>
    <name evidence="1" type="ORF">PXEA_LOCUS1192</name>
</gene>
<dbReference type="EMBL" id="CAAALY010002397">
    <property type="protein sequence ID" value="VEL07752.1"/>
    <property type="molecule type" value="Genomic_DNA"/>
</dbReference>
<dbReference type="AlphaFoldDB" id="A0A3S4ZC49"/>
<sequence length="1027" mass="114454">MWLRILLQAVRDYADLSLMYETPDDQAEFAFICLFFKSPQLDIVSSVDPLPTTTSSPNTSCAVSCPAAPTFTSYTSSLSRKNSFNQVSFIRLHRLLDLEACLLNAIAFLNRLAILTSKLCTGSFLSNSCPSAGVHQFKNLFHARLLRSDWLPEAEPNSTAALLSRARRRALFTNALAQVCLAFVQRHIGPEDLVFDLFGSVLPEPLGSQHETELQDQVSWFLLSKTDSESTRSVGDDLQFDSDSTRLIDVRRCLAEAIFRVLGANPSATFDVNWPNPMAARLLAERARGLLENIITAPGDSASWIEACLWAAGSSSYLNDGQIHQRPLFYAVAGIETITPKRLTEVEDFRLRLARYALTCADHTVHCPTELSIFVLPRLAQLVCTAELWLDQALESSCQQQQQQKTHISSPFLSIYPPFAVMPEEPTYTISSPERLLWHTFLHSAAGLPEPSGPLYGVDMARLWALATVELSSKDLALSLAYAAGPPTIMAWRRGRGRPSPSEKRFDADRFVSEDSKASAQVIYWPAVLASVIWAQQENMRESPDQPSQLESSLHSWRLLAMSAAFESEMSPHQKNLGYSDANQGPMPSQNFDYIMAGLQNPLFDEACRSWLTSWIQDAIGYRIIENIKALEPGLPLDAFISDSKDDLVRRTAIFRISQRHLRFGLILARRYQIPPEKVIYARLEALLDDHSCPELHKETSGHDEPEQLEVQVDRLIELYLTMPGAGLSGLIASIADSLYPHLPPERLLLLLRSILQTINKPVQISQLDSETGLFLLHGLPLSSHISLLSLLSPSLSTFSSFDYAGFLRCAMLPAGTNSSPDQQQRQLNRTRLLRQIWPQLNSTLAARILIKLMETLSAEVELCSSSISALRPSTEASFQSFKQDSDSLTSLPVCVTFRSSEVFSLLAIRWVIKTTKSATEIPDPVNSTSEINDHIDLSVDLPPPWNQLLHDCVDVFPGICELNLDENKSNSQLGRPGLLSSWVFSILFTRLALRLPIHFRLALLQEASRFANRLADLLGSHVPKGD</sequence>
<reference evidence="1" key="1">
    <citation type="submission" date="2018-11" db="EMBL/GenBank/DDBJ databases">
        <authorList>
            <consortium name="Pathogen Informatics"/>
        </authorList>
    </citation>
    <scope>NUCLEOTIDE SEQUENCE</scope>
</reference>
<protein>
    <submittedName>
        <fullName evidence="1">Uncharacterized protein</fullName>
    </submittedName>
</protein>
<keyword evidence="2" id="KW-1185">Reference proteome</keyword>
<accession>A0A3S4ZC49</accession>
<evidence type="ECO:0000313" key="1">
    <source>
        <dbReference type="EMBL" id="VEL07752.1"/>
    </source>
</evidence>
<name>A0A3S4ZC49_9PLAT</name>
<comment type="caution">
    <text evidence="1">The sequence shown here is derived from an EMBL/GenBank/DDBJ whole genome shotgun (WGS) entry which is preliminary data.</text>
</comment>
<proteinExistence type="predicted"/>
<organism evidence="1 2">
    <name type="scientific">Protopolystoma xenopodis</name>
    <dbReference type="NCBI Taxonomy" id="117903"/>
    <lineage>
        <taxon>Eukaryota</taxon>
        <taxon>Metazoa</taxon>
        <taxon>Spiralia</taxon>
        <taxon>Lophotrochozoa</taxon>
        <taxon>Platyhelminthes</taxon>
        <taxon>Monogenea</taxon>
        <taxon>Polyopisthocotylea</taxon>
        <taxon>Polystomatidea</taxon>
        <taxon>Polystomatidae</taxon>
        <taxon>Protopolystoma</taxon>
    </lineage>
</organism>
<dbReference type="Proteomes" id="UP000784294">
    <property type="component" value="Unassembled WGS sequence"/>
</dbReference>